<dbReference type="GO" id="GO:0005737">
    <property type="term" value="C:cytoplasm"/>
    <property type="evidence" value="ECO:0007669"/>
    <property type="project" value="TreeGrafter"/>
</dbReference>
<dbReference type="GO" id="GO:0004197">
    <property type="term" value="F:cysteine-type endopeptidase activity"/>
    <property type="evidence" value="ECO:0007669"/>
    <property type="project" value="InterPro"/>
</dbReference>
<evidence type="ECO:0000259" key="3">
    <source>
        <dbReference type="Pfam" id="PF00656"/>
    </source>
</evidence>
<comment type="similarity">
    <text evidence="1">Belongs to the peptidase C14B family.</text>
</comment>
<feature type="compositionally biased region" description="Basic residues" evidence="2">
    <location>
        <begin position="441"/>
        <end position="451"/>
    </location>
</feature>
<proteinExistence type="inferred from homology"/>
<keyword evidence="5" id="KW-1185">Reference proteome</keyword>
<dbReference type="Gene3D" id="3.40.50.12660">
    <property type="match status" value="1"/>
</dbReference>
<evidence type="ECO:0000256" key="2">
    <source>
        <dbReference type="SAM" id="MobiDB-lite"/>
    </source>
</evidence>
<dbReference type="Pfam" id="PF00656">
    <property type="entry name" value="Peptidase_C14"/>
    <property type="match status" value="1"/>
</dbReference>
<name>A0A8H5HU72_9AGAR</name>
<comment type="caution">
    <text evidence="4">The sequence shown here is derived from an EMBL/GenBank/DDBJ whole genome shotgun (WGS) entry which is preliminary data.</text>
</comment>
<dbReference type="AlphaFoldDB" id="A0A8H5HU72"/>
<evidence type="ECO:0000313" key="4">
    <source>
        <dbReference type="EMBL" id="KAF5389656.1"/>
    </source>
</evidence>
<dbReference type="InterPro" id="IPR011600">
    <property type="entry name" value="Pept_C14_caspase"/>
</dbReference>
<feature type="region of interest" description="Disordered" evidence="2">
    <location>
        <begin position="229"/>
        <end position="250"/>
    </location>
</feature>
<feature type="compositionally biased region" description="Polar residues" evidence="2">
    <location>
        <begin position="467"/>
        <end position="476"/>
    </location>
</feature>
<gene>
    <name evidence="4" type="ORF">D9757_004112</name>
</gene>
<dbReference type="EMBL" id="JAACJN010000021">
    <property type="protein sequence ID" value="KAF5389656.1"/>
    <property type="molecule type" value="Genomic_DNA"/>
</dbReference>
<evidence type="ECO:0000256" key="1">
    <source>
        <dbReference type="ARBA" id="ARBA00009005"/>
    </source>
</evidence>
<organism evidence="4 5">
    <name type="scientific">Collybiopsis confluens</name>
    <dbReference type="NCBI Taxonomy" id="2823264"/>
    <lineage>
        <taxon>Eukaryota</taxon>
        <taxon>Fungi</taxon>
        <taxon>Dikarya</taxon>
        <taxon>Basidiomycota</taxon>
        <taxon>Agaricomycotina</taxon>
        <taxon>Agaricomycetes</taxon>
        <taxon>Agaricomycetidae</taxon>
        <taxon>Agaricales</taxon>
        <taxon>Marasmiineae</taxon>
        <taxon>Omphalotaceae</taxon>
        <taxon>Collybiopsis</taxon>
    </lineage>
</organism>
<protein>
    <recommendedName>
        <fullName evidence="3">Peptidase C14 caspase domain-containing protein</fullName>
    </recommendedName>
</protein>
<dbReference type="PANTHER" id="PTHR48104:SF30">
    <property type="entry name" value="METACASPASE-1"/>
    <property type="match status" value="1"/>
</dbReference>
<dbReference type="PANTHER" id="PTHR48104">
    <property type="entry name" value="METACASPASE-4"/>
    <property type="match status" value="1"/>
</dbReference>
<dbReference type="OrthoDB" id="3223806at2759"/>
<sequence length="488" mass="55076">MKIIRHHPKRRHNLPLTIDPTELVVDQPCQKRALLIGINNTLMADGGSKSELKLPHQDVLKMKDLLIEKYQYNVNDVVTLIDIDHPKALQPTRDNIIAEMKNLVADARRGDRFFFHYSGHVVQIDNEDHTEEDGKDECLVPCDSDGFNKLILDDVLRDILVDRLPQGCQLVAVLDSCHSASLLDLEHFRCNRVWVPWVSKGRRKSDTILSNVRRHNALVVYQNKRISGDRVKQRKTTVHPSPRSPLSPERLEQFRDIPAAPSSPVDPPVMSPTSTSTQKKLARALTKLDLNAGRGLHALRGHPTRKESAELKSSSSKIIKSQFIPWLDGEKIGMAFVDEDTELRQCESPVQEFCSGWCAARPQPLTSPGSSGSPDILSLASCKDSQEAWEDGEGHSMTQMLVEILKKDPHPTLRDLMVTVSHKLHNAALQAHTETKKYKKKMVTYRRRHPEKPKPRSIGDTDGLNLNAFQDPQLSSAKPLDMGKRWNL</sequence>
<reference evidence="4 5" key="1">
    <citation type="journal article" date="2020" name="ISME J.">
        <title>Uncovering the hidden diversity of litter-decomposition mechanisms in mushroom-forming fungi.</title>
        <authorList>
            <person name="Floudas D."/>
            <person name="Bentzer J."/>
            <person name="Ahren D."/>
            <person name="Johansson T."/>
            <person name="Persson P."/>
            <person name="Tunlid A."/>
        </authorList>
    </citation>
    <scope>NUCLEOTIDE SEQUENCE [LARGE SCALE GENOMIC DNA]</scope>
    <source>
        <strain evidence="4 5">CBS 406.79</strain>
    </source>
</reference>
<evidence type="ECO:0000313" key="5">
    <source>
        <dbReference type="Proteomes" id="UP000518752"/>
    </source>
</evidence>
<dbReference type="Proteomes" id="UP000518752">
    <property type="component" value="Unassembled WGS sequence"/>
</dbReference>
<dbReference type="GO" id="GO:0006508">
    <property type="term" value="P:proteolysis"/>
    <property type="evidence" value="ECO:0007669"/>
    <property type="project" value="InterPro"/>
</dbReference>
<feature type="domain" description="Peptidase C14 caspase" evidence="3">
    <location>
        <begin position="31"/>
        <end position="438"/>
    </location>
</feature>
<accession>A0A8H5HU72</accession>
<feature type="region of interest" description="Disordered" evidence="2">
    <location>
        <begin position="441"/>
        <end position="488"/>
    </location>
</feature>
<dbReference type="InterPro" id="IPR050452">
    <property type="entry name" value="Metacaspase"/>
</dbReference>